<evidence type="ECO:0000313" key="2">
    <source>
        <dbReference type="RefSeq" id="XP_075077415.1"/>
    </source>
</evidence>
<accession>A0AC58RXH1</accession>
<evidence type="ECO:0000313" key="1">
    <source>
        <dbReference type="Proteomes" id="UP000790787"/>
    </source>
</evidence>
<reference evidence="1" key="1">
    <citation type="journal article" date="2014" name="Nat. Commun.">
        <title>The tobacco genome sequence and its comparison with those of tomato and potato.</title>
        <authorList>
            <person name="Sierro N."/>
            <person name="Battey J.N."/>
            <person name="Ouadi S."/>
            <person name="Bakaher N."/>
            <person name="Bovet L."/>
            <person name="Willig A."/>
            <person name="Goepfert S."/>
            <person name="Peitsch M.C."/>
            <person name="Ivanov N.V."/>
        </authorList>
    </citation>
    <scope>NUCLEOTIDE SEQUENCE [LARGE SCALE GENOMIC DNA]</scope>
</reference>
<dbReference type="RefSeq" id="XP_075077415.1">
    <property type="nucleotide sequence ID" value="XM_075221314.1"/>
</dbReference>
<gene>
    <name evidence="2" type="primary">LOC142164131</name>
</gene>
<keyword evidence="1" id="KW-1185">Reference proteome</keyword>
<organism evidence="1 2">
    <name type="scientific">Nicotiana tabacum</name>
    <name type="common">Common tobacco</name>
    <dbReference type="NCBI Taxonomy" id="4097"/>
    <lineage>
        <taxon>Eukaryota</taxon>
        <taxon>Viridiplantae</taxon>
        <taxon>Streptophyta</taxon>
        <taxon>Embryophyta</taxon>
        <taxon>Tracheophyta</taxon>
        <taxon>Spermatophyta</taxon>
        <taxon>Magnoliopsida</taxon>
        <taxon>eudicotyledons</taxon>
        <taxon>Gunneridae</taxon>
        <taxon>Pentapetalae</taxon>
        <taxon>asterids</taxon>
        <taxon>lamiids</taxon>
        <taxon>Solanales</taxon>
        <taxon>Solanaceae</taxon>
        <taxon>Nicotianoideae</taxon>
        <taxon>Nicotianeae</taxon>
        <taxon>Nicotiana</taxon>
    </lineage>
</organism>
<name>A0AC58RXH1_TOBAC</name>
<reference evidence="2" key="2">
    <citation type="submission" date="2025-08" db="UniProtKB">
        <authorList>
            <consortium name="RefSeq"/>
        </authorList>
    </citation>
    <scope>IDENTIFICATION</scope>
    <source>
        <tissue evidence="2">Leaf</tissue>
    </source>
</reference>
<proteinExistence type="predicted"/>
<protein>
    <submittedName>
        <fullName evidence="2">Uncharacterized protein LOC142164131</fullName>
    </submittedName>
</protein>
<dbReference type="Proteomes" id="UP000790787">
    <property type="component" value="Chromosome 9"/>
</dbReference>
<sequence>MVLIQVNAKEQNLLYNAISVEEYEKISSCNTAKEMWGKLEVTYEETSKVKETRINLLVHDYELLQMKEGESIEETFARFIKIIGDLKAFGKPYSSGDQVRKILRRPENDIDDDPEALEEEIAMVSRNMNGLMRRYRNIKKGRMSSRQTRKYNEQDKIDGKCYECGRYGHVQTEFPDLKRKVSIGFNKNKSFESWSNEDNLEHEEIANMCFMTVLENDIKYSNCWTDENTSDNEAKQTLKTVSWHKVKQARDVLQDEVQELQMQLNDMRKSTSHSSVKSNQATYKSTGKRLDGFGNPKTTLIPVDLTSKDPRKLGYLKEGDNSILQEYHRKSRKGKWYLDSVYSIHMTVDENLFKEVTKINVGSVKFGDDSKGKIVGTDTFPFNNNCDITECTKPNSRKHDVPLKMSQIKQYFQGKAPRSPQRNGVVERKNLTLQDIAGTMILEHSFPNHFLAEAVGTTCHILNRCFIRPILKKIPYELWKRKRPNIGYYHPFGNKCFIHNNGKDNLGKFDPRSDEGIKTRGAFKKKANIALISQIELKKVEKALKDSSWVQAIQDELDQFDKNQAWELLPKPANAAIVGTKWVFRNKLNGDGKMDVKSAFLNGFIDEEVYVKQPPGFEDSQFPYHVGKVDTTLFIKRSPGGNLIIQVYVDDIIFGSANSLLCKEFANLMQSEFEMSMMEELTFFLGLQIQQSEEGTLICQPKYTKEFIQKFGMSSAKAIDTPMSPSINHDKDEKGNPVDETKYRGMIGSLLYLIASRPNIMFSVCKCVRFKSFPKESHLTTVKRIIRYLIGIVSYGPWYPRSNNFKLEGFLDADLAGDKEDMKRTSGTCQLLGKSLISWNSKKQGSVTLSTTEADAICLSKNHVHHSRAKHIDIKHHFIRDHVIKGDIELSFVSTIDQLADIFVKPLLEVKKHEEEIKNVQPDSKVKASGSHHSISDPDIVEILTIGDIYAISKETGFDVSKIRVKILKLAENVVKTFKEVHDMIDEVSISANASFDRVKKAICNTLTNFLRR</sequence>